<evidence type="ECO:0000313" key="2">
    <source>
        <dbReference type="EMBL" id="SDJ94881.1"/>
    </source>
</evidence>
<protein>
    <submittedName>
        <fullName evidence="2">Glycerophosphoryl diester phosphodiesterase</fullName>
    </submittedName>
</protein>
<evidence type="ECO:0000259" key="1">
    <source>
        <dbReference type="PROSITE" id="PS51704"/>
    </source>
</evidence>
<dbReference type="OrthoDB" id="384721at2"/>
<dbReference type="PROSITE" id="PS51704">
    <property type="entry name" value="GP_PDE"/>
    <property type="match status" value="1"/>
</dbReference>
<reference evidence="3" key="1">
    <citation type="submission" date="2016-10" db="EMBL/GenBank/DDBJ databases">
        <authorList>
            <person name="Varghese N."/>
            <person name="Submissions S."/>
        </authorList>
    </citation>
    <scope>NUCLEOTIDE SEQUENCE [LARGE SCALE GENOMIC DNA]</scope>
    <source>
        <strain evidence="3">CGMCC 1.10789</strain>
    </source>
</reference>
<gene>
    <name evidence="2" type="ORF">SAMN05216257_10189</name>
</gene>
<sequence length="259" mass="26968">MAPQSPPLHPAFLRAPIAHRGLHDLAAGRPENSRAAVAAAVAAGYGIEIDVQLTADGRAAVFHDYHLGRLTGETGPLRQRSAAELGRLGLTGGAEGVPMLEDIIALVAGRVPLLIEVKDQDGALGPDVGALEAAVAEAIKGYAGPVAVMSFNPHSIGWLGARGGMPALGLVTCAFDDDEFGPLPEDRRAHLRDIADFEAVGASFISHDKGDLGNPAVARLKARGVPVLCWTVHLPEEGAEARRIADNITFEGYLPAIPA</sequence>
<dbReference type="SUPFAM" id="SSF51695">
    <property type="entry name" value="PLC-like phosphodiesterases"/>
    <property type="match status" value="1"/>
</dbReference>
<dbReference type="EMBL" id="FNFV01000001">
    <property type="protein sequence ID" value="SDJ94881.1"/>
    <property type="molecule type" value="Genomic_DNA"/>
</dbReference>
<dbReference type="Gene3D" id="3.20.20.190">
    <property type="entry name" value="Phosphatidylinositol (PI) phosphodiesterase"/>
    <property type="match status" value="1"/>
</dbReference>
<dbReference type="STRING" id="990712.SAMN05216257_10189"/>
<evidence type="ECO:0000313" key="3">
    <source>
        <dbReference type="Proteomes" id="UP000199328"/>
    </source>
</evidence>
<dbReference type="GO" id="GO:0008081">
    <property type="term" value="F:phosphoric diester hydrolase activity"/>
    <property type="evidence" value="ECO:0007669"/>
    <property type="project" value="InterPro"/>
</dbReference>
<dbReference type="InterPro" id="IPR017946">
    <property type="entry name" value="PLC-like_Pdiesterase_TIM-brl"/>
</dbReference>
<dbReference type="RefSeq" id="WP_092497096.1">
    <property type="nucleotide sequence ID" value="NZ_FNFV01000001.1"/>
</dbReference>
<dbReference type="GO" id="GO:0006629">
    <property type="term" value="P:lipid metabolic process"/>
    <property type="evidence" value="ECO:0007669"/>
    <property type="project" value="InterPro"/>
</dbReference>
<feature type="domain" description="GP-PDE" evidence="1">
    <location>
        <begin position="14"/>
        <end position="259"/>
    </location>
</feature>
<dbReference type="Pfam" id="PF03009">
    <property type="entry name" value="GDPD"/>
    <property type="match status" value="1"/>
</dbReference>
<dbReference type="PANTHER" id="PTHR46211:SF1">
    <property type="entry name" value="GLYCEROPHOSPHODIESTER PHOSPHODIESTERASE, CYTOPLASMIC"/>
    <property type="match status" value="1"/>
</dbReference>
<keyword evidence="3" id="KW-1185">Reference proteome</keyword>
<proteinExistence type="predicted"/>
<organism evidence="2 3">
    <name type="scientific">Meinhardsimonia xiamenensis</name>
    <dbReference type="NCBI Taxonomy" id="990712"/>
    <lineage>
        <taxon>Bacteria</taxon>
        <taxon>Pseudomonadati</taxon>
        <taxon>Pseudomonadota</taxon>
        <taxon>Alphaproteobacteria</taxon>
        <taxon>Rhodobacterales</taxon>
        <taxon>Paracoccaceae</taxon>
        <taxon>Meinhardsimonia</taxon>
    </lineage>
</organism>
<dbReference type="PANTHER" id="PTHR46211">
    <property type="entry name" value="GLYCEROPHOSPHORYL DIESTER PHOSPHODIESTERASE"/>
    <property type="match status" value="1"/>
</dbReference>
<dbReference type="AlphaFoldDB" id="A0A1G8XWK3"/>
<dbReference type="InterPro" id="IPR030395">
    <property type="entry name" value="GP_PDE_dom"/>
</dbReference>
<name>A0A1G8XWK3_9RHOB</name>
<accession>A0A1G8XWK3</accession>
<dbReference type="Proteomes" id="UP000199328">
    <property type="component" value="Unassembled WGS sequence"/>
</dbReference>